<feature type="non-terminal residue" evidence="1">
    <location>
        <position position="1"/>
    </location>
</feature>
<evidence type="ECO:0000313" key="2">
    <source>
        <dbReference type="Proteomes" id="UP000708208"/>
    </source>
</evidence>
<reference evidence="1" key="1">
    <citation type="submission" date="2021-06" db="EMBL/GenBank/DDBJ databases">
        <authorList>
            <person name="Hodson N. C."/>
            <person name="Mongue J. A."/>
            <person name="Jaron S. K."/>
        </authorList>
    </citation>
    <scope>NUCLEOTIDE SEQUENCE</scope>
</reference>
<proteinExistence type="predicted"/>
<accession>A0A8J2NUK8</accession>
<dbReference type="EMBL" id="CAJVCH010140705">
    <property type="protein sequence ID" value="CAG7726843.1"/>
    <property type="molecule type" value="Genomic_DNA"/>
</dbReference>
<sequence length="69" mass="7920">TEKTAGDAVLSAYIRRPVILTANETKQKQTVSISTERFGRGYWTGRIRRWTDIPSKSYYCQFVLGTCQD</sequence>
<gene>
    <name evidence="1" type="ORF">AFUS01_LOCUS15726</name>
</gene>
<comment type="caution">
    <text evidence="1">The sequence shown here is derived from an EMBL/GenBank/DDBJ whole genome shotgun (WGS) entry which is preliminary data.</text>
</comment>
<organism evidence="1 2">
    <name type="scientific">Allacma fusca</name>
    <dbReference type="NCBI Taxonomy" id="39272"/>
    <lineage>
        <taxon>Eukaryota</taxon>
        <taxon>Metazoa</taxon>
        <taxon>Ecdysozoa</taxon>
        <taxon>Arthropoda</taxon>
        <taxon>Hexapoda</taxon>
        <taxon>Collembola</taxon>
        <taxon>Symphypleona</taxon>
        <taxon>Sminthuridae</taxon>
        <taxon>Allacma</taxon>
    </lineage>
</organism>
<evidence type="ECO:0000313" key="1">
    <source>
        <dbReference type="EMBL" id="CAG7726843.1"/>
    </source>
</evidence>
<keyword evidence="2" id="KW-1185">Reference proteome</keyword>
<protein>
    <submittedName>
        <fullName evidence="1">Uncharacterized protein</fullName>
    </submittedName>
</protein>
<dbReference type="Proteomes" id="UP000708208">
    <property type="component" value="Unassembled WGS sequence"/>
</dbReference>
<name>A0A8J2NUK8_9HEXA</name>
<dbReference type="AlphaFoldDB" id="A0A8J2NUK8"/>